<name>A0A2J6RL87_HYAVF</name>
<dbReference type="InterPro" id="IPR011251">
    <property type="entry name" value="Luciferase-like_dom"/>
</dbReference>
<evidence type="ECO:0000313" key="6">
    <source>
        <dbReference type="EMBL" id="PMD39283.1"/>
    </source>
</evidence>
<keyword evidence="3" id="KW-0560">Oxidoreductase</keyword>
<gene>
    <name evidence="6" type="ORF">L207DRAFT_513768</name>
</gene>
<dbReference type="Proteomes" id="UP000235786">
    <property type="component" value="Unassembled WGS sequence"/>
</dbReference>
<dbReference type="PANTHER" id="PTHR42847">
    <property type="entry name" value="ALKANESULFONATE MONOOXYGENASE"/>
    <property type="match status" value="1"/>
</dbReference>
<dbReference type="PANTHER" id="PTHR42847:SF4">
    <property type="entry name" value="ALKANESULFONATE MONOOXYGENASE-RELATED"/>
    <property type="match status" value="1"/>
</dbReference>
<evidence type="ECO:0000256" key="4">
    <source>
        <dbReference type="ARBA" id="ARBA00023033"/>
    </source>
</evidence>
<accession>A0A2J6RL87</accession>
<evidence type="ECO:0000256" key="2">
    <source>
        <dbReference type="ARBA" id="ARBA00022643"/>
    </source>
</evidence>
<keyword evidence="4 6" id="KW-0503">Monooxygenase</keyword>
<keyword evidence="1" id="KW-0285">Flavoprotein</keyword>
<dbReference type="InterPro" id="IPR050172">
    <property type="entry name" value="SsuD_RutA_monooxygenase"/>
</dbReference>
<dbReference type="InterPro" id="IPR036661">
    <property type="entry name" value="Luciferase-like_sf"/>
</dbReference>
<evidence type="ECO:0000256" key="3">
    <source>
        <dbReference type="ARBA" id="ARBA00023002"/>
    </source>
</evidence>
<evidence type="ECO:0000259" key="5">
    <source>
        <dbReference type="Pfam" id="PF00296"/>
    </source>
</evidence>
<evidence type="ECO:0000313" key="7">
    <source>
        <dbReference type="Proteomes" id="UP000235786"/>
    </source>
</evidence>
<dbReference type="SUPFAM" id="SSF51679">
    <property type="entry name" value="Bacterial luciferase-like"/>
    <property type="match status" value="1"/>
</dbReference>
<dbReference type="AlphaFoldDB" id="A0A2J6RL87"/>
<dbReference type="OrthoDB" id="2558704at2759"/>
<dbReference type="STRING" id="1149755.A0A2J6RL87"/>
<protein>
    <submittedName>
        <fullName evidence="6">Putative pyrimidine monooxygenase ruta</fullName>
    </submittedName>
</protein>
<sequence length="317" mass="35182">MSETKDLQIGVFIPIGNNGWLISETSPKYMPTFDLNKEIVQKAEKYGFDFALSMIKVRGYGGVTTPGRFGINIVTGWQTAEYDQMGMWPGNDYFGYRYEYATEYVQVMKELWTKGQSDFKGKHFKMDDCRLLPLPSSEIKLIAAGQSGPGTAFAAKYCDYNFTSGSGVNQPTAFKEANSRLVEASKIEGRDVGALVLFMIIADETDEAAHAKFELYNQGTDVQALAWMKNQSGKDEKADKFSTAQRMVNMAPKSNANMSTLIGSYATVAAMLDEVAKEPIKGVMFTFDDFVKGVEDFGTKIQPLMKCRVNTLKALVV</sequence>
<evidence type="ECO:0000256" key="1">
    <source>
        <dbReference type="ARBA" id="ARBA00022630"/>
    </source>
</evidence>
<feature type="domain" description="Luciferase-like" evidence="5">
    <location>
        <begin position="65"/>
        <end position="276"/>
    </location>
</feature>
<organism evidence="6 7">
    <name type="scientific">Hyaloscypha variabilis (strain UAMH 11265 / GT02V1 / F)</name>
    <name type="common">Meliniomyces variabilis</name>
    <dbReference type="NCBI Taxonomy" id="1149755"/>
    <lineage>
        <taxon>Eukaryota</taxon>
        <taxon>Fungi</taxon>
        <taxon>Dikarya</taxon>
        <taxon>Ascomycota</taxon>
        <taxon>Pezizomycotina</taxon>
        <taxon>Leotiomycetes</taxon>
        <taxon>Helotiales</taxon>
        <taxon>Hyaloscyphaceae</taxon>
        <taxon>Hyaloscypha</taxon>
        <taxon>Hyaloscypha variabilis</taxon>
    </lineage>
</organism>
<dbReference type="Pfam" id="PF00296">
    <property type="entry name" value="Bac_luciferase"/>
    <property type="match status" value="1"/>
</dbReference>
<dbReference type="EMBL" id="KZ613947">
    <property type="protein sequence ID" value="PMD39283.1"/>
    <property type="molecule type" value="Genomic_DNA"/>
</dbReference>
<reference evidence="6 7" key="1">
    <citation type="submission" date="2016-04" db="EMBL/GenBank/DDBJ databases">
        <title>A degradative enzymes factory behind the ericoid mycorrhizal symbiosis.</title>
        <authorList>
            <consortium name="DOE Joint Genome Institute"/>
            <person name="Martino E."/>
            <person name="Morin E."/>
            <person name="Grelet G."/>
            <person name="Kuo A."/>
            <person name="Kohler A."/>
            <person name="Daghino S."/>
            <person name="Barry K."/>
            <person name="Choi C."/>
            <person name="Cichocki N."/>
            <person name="Clum A."/>
            <person name="Copeland A."/>
            <person name="Hainaut M."/>
            <person name="Haridas S."/>
            <person name="Labutti K."/>
            <person name="Lindquist E."/>
            <person name="Lipzen A."/>
            <person name="Khouja H.-R."/>
            <person name="Murat C."/>
            <person name="Ohm R."/>
            <person name="Olson A."/>
            <person name="Spatafora J."/>
            <person name="Veneault-Fourrey C."/>
            <person name="Henrissat B."/>
            <person name="Grigoriev I."/>
            <person name="Martin F."/>
            <person name="Perotto S."/>
        </authorList>
    </citation>
    <scope>NUCLEOTIDE SEQUENCE [LARGE SCALE GENOMIC DNA]</scope>
    <source>
        <strain evidence="6 7">F</strain>
    </source>
</reference>
<proteinExistence type="predicted"/>
<keyword evidence="2" id="KW-0288">FMN</keyword>
<dbReference type="GO" id="GO:0008726">
    <property type="term" value="F:alkanesulfonate monooxygenase activity"/>
    <property type="evidence" value="ECO:0007669"/>
    <property type="project" value="TreeGrafter"/>
</dbReference>
<keyword evidence="7" id="KW-1185">Reference proteome</keyword>
<dbReference type="GO" id="GO:0046306">
    <property type="term" value="P:alkanesulfonate catabolic process"/>
    <property type="evidence" value="ECO:0007669"/>
    <property type="project" value="TreeGrafter"/>
</dbReference>
<dbReference type="Gene3D" id="3.20.20.30">
    <property type="entry name" value="Luciferase-like domain"/>
    <property type="match status" value="1"/>
</dbReference>